<reference evidence="10 11" key="1">
    <citation type="submission" date="2024-08" db="EMBL/GenBank/DDBJ databases">
        <authorList>
            <person name="Lu H."/>
        </authorList>
    </citation>
    <scope>NUCLEOTIDE SEQUENCE [LARGE SCALE GENOMIC DNA]</scope>
    <source>
        <strain evidence="10 11">BYS78W</strain>
    </source>
</reference>
<comment type="caution">
    <text evidence="10">The sequence shown here is derived from an EMBL/GenBank/DDBJ whole genome shotgun (WGS) entry which is preliminary data.</text>
</comment>
<comment type="function">
    <text evidence="1 7">Assembles around the rod to form the L-ring and probably protects the motor/basal body from shearing forces during rotation.</text>
</comment>
<dbReference type="PROSITE" id="PS51257">
    <property type="entry name" value="PROKAR_LIPOPROTEIN"/>
    <property type="match status" value="1"/>
</dbReference>
<keyword evidence="7" id="KW-0449">Lipoprotein</keyword>
<name>A0ABW7HGD5_9BURK</name>
<evidence type="ECO:0000256" key="6">
    <source>
        <dbReference type="ARBA" id="ARBA00023237"/>
    </source>
</evidence>
<evidence type="ECO:0000256" key="3">
    <source>
        <dbReference type="ARBA" id="ARBA00022729"/>
    </source>
</evidence>
<keyword evidence="10" id="KW-0282">Flagellum</keyword>
<feature type="signal peptide" evidence="9">
    <location>
        <begin position="1"/>
        <end position="28"/>
    </location>
</feature>
<dbReference type="PANTHER" id="PTHR34933:SF1">
    <property type="entry name" value="FLAGELLAR L-RING PROTEIN"/>
    <property type="match status" value="1"/>
</dbReference>
<evidence type="ECO:0000256" key="5">
    <source>
        <dbReference type="ARBA" id="ARBA00023143"/>
    </source>
</evidence>
<dbReference type="HAMAP" id="MF_00415">
    <property type="entry name" value="FlgH"/>
    <property type="match status" value="1"/>
</dbReference>
<sequence length="227" mass="23285">MRRPLPLALRGGLAALVLAGLGACSAIAPPALPSADPGPLPAPVPLSSTAGQRPSGGGIFVPGRSASLTADTRAFRAGDVLTVVLQESTQATKKADTQFGKTSDAGLNLGLDSKTKTLSLGASRDFNGSATSSQQNALNGALTVIVQEVMGNGLLRVAGEKSLTLNQGEELVRVAGYLRAADVDGDNRVSSQRIANARISYSGRGHLADANTPGWLTRMFNSPWAPN</sequence>
<evidence type="ECO:0000313" key="10">
    <source>
        <dbReference type="EMBL" id="MFG6488972.1"/>
    </source>
</evidence>
<dbReference type="Pfam" id="PF02107">
    <property type="entry name" value="FlgH"/>
    <property type="match status" value="1"/>
</dbReference>
<accession>A0ABW7HGD5</accession>
<keyword evidence="10" id="KW-0966">Cell projection</keyword>
<protein>
    <recommendedName>
        <fullName evidence="7">Flagellar L-ring protein</fullName>
    </recommendedName>
    <alternativeName>
        <fullName evidence="7">Basal body L-ring protein</fullName>
    </alternativeName>
</protein>
<organism evidence="10 11">
    <name type="scientific">Pelomonas candidula</name>
    <dbReference type="NCBI Taxonomy" id="3299025"/>
    <lineage>
        <taxon>Bacteria</taxon>
        <taxon>Pseudomonadati</taxon>
        <taxon>Pseudomonadota</taxon>
        <taxon>Betaproteobacteria</taxon>
        <taxon>Burkholderiales</taxon>
        <taxon>Sphaerotilaceae</taxon>
        <taxon>Roseateles</taxon>
    </lineage>
</organism>
<evidence type="ECO:0000256" key="8">
    <source>
        <dbReference type="SAM" id="MobiDB-lite"/>
    </source>
</evidence>
<dbReference type="RefSeq" id="WP_394414883.1">
    <property type="nucleotide sequence ID" value="NZ_JBIGIC010000010.1"/>
</dbReference>
<keyword evidence="11" id="KW-1185">Reference proteome</keyword>
<evidence type="ECO:0000256" key="7">
    <source>
        <dbReference type="HAMAP-Rule" id="MF_00415"/>
    </source>
</evidence>
<feature type="region of interest" description="Disordered" evidence="8">
    <location>
        <begin position="38"/>
        <end position="58"/>
    </location>
</feature>
<keyword evidence="5 7" id="KW-0975">Bacterial flagellum</keyword>
<proteinExistence type="inferred from homology"/>
<keyword evidence="3 7" id="KW-0732">Signal</keyword>
<evidence type="ECO:0000256" key="4">
    <source>
        <dbReference type="ARBA" id="ARBA00023136"/>
    </source>
</evidence>
<keyword evidence="10" id="KW-0969">Cilium</keyword>
<dbReference type="PRINTS" id="PR01008">
    <property type="entry name" value="FLGLRINGFLGH"/>
</dbReference>
<evidence type="ECO:0000256" key="9">
    <source>
        <dbReference type="SAM" id="SignalP"/>
    </source>
</evidence>
<keyword evidence="4 7" id="KW-0472">Membrane</keyword>
<feature type="chain" id="PRO_5046520294" description="Flagellar L-ring protein" evidence="9">
    <location>
        <begin position="29"/>
        <end position="227"/>
    </location>
</feature>
<comment type="subunit">
    <text evidence="7">The basal body constitutes a major portion of the flagellar organelle and consists of four rings (L,P,S, and M) mounted on a central rod.</text>
</comment>
<comment type="subcellular location">
    <subcellularLocation>
        <location evidence="7">Cell outer membrane</location>
        <topology evidence="7">Lipid-anchor</topology>
    </subcellularLocation>
    <subcellularLocation>
        <location evidence="7">Bacterial flagellum basal body</location>
    </subcellularLocation>
</comment>
<dbReference type="InterPro" id="IPR000527">
    <property type="entry name" value="Flag_Lring"/>
</dbReference>
<evidence type="ECO:0000256" key="1">
    <source>
        <dbReference type="ARBA" id="ARBA00002591"/>
    </source>
</evidence>
<dbReference type="Proteomes" id="UP001606134">
    <property type="component" value="Unassembled WGS sequence"/>
</dbReference>
<evidence type="ECO:0000256" key="2">
    <source>
        <dbReference type="ARBA" id="ARBA00006929"/>
    </source>
</evidence>
<evidence type="ECO:0000313" key="11">
    <source>
        <dbReference type="Proteomes" id="UP001606134"/>
    </source>
</evidence>
<dbReference type="PANTHER" id="PTHR34933">
    <property type="entry name" value="FLAGELLAR L-RING PROTEIN"/>
    <property type="match status" value="1"/>
</dbReference>
<dbReference type="EMBL" id="JBIGIC010000010">
    <property type="protein sequence ID" value="MFG6488972.1"/>
    <property type="molecule type" value="Genomic_DNA"/>
</dbReference>
<keyword evidence="6 7" id="KW-0998">Cell outer membrane</keyword>
<gene>
    <name evidence="7" type="primary">flgH</name>
    <name evidence="10" type="ORF">ACG04R_19960</name>
</gene>
<comment type="similarity">
    <text evidence="2 7">Belongs to the FlgH family.</text>
</comment>